<feature type="transmembrane region" description="Helical" evidence="1">
    <location>
        <begin position="39"/>
        <end position="60"/>
    </location>
</feature>
<dbReference type="HOGENOM" id="CLU_2701267_0_0_9"/>
<accession>A0A090ZJK8</accession>
<reference evidence="2 3" key="1">
    <citation type="submission" date="2014-04" db="EMBL/GenBank/DDBJ databases">
        <authorList>
            <person name="Bishop-Lilly K.A."/>
            <person name="Broomall S.M."/>
            <person name="Chain P.S."/>
            <person name="Chertkov O."/>
            <person name="Coyne S.R."/>
            <person name="Daligault H.E."/>
            <person name="Davenport K.W."/>
            <person name="Erkkila T."/>
            <person name="Frey K.G."/>
            <person name="Gibbons H.S."/>
            <person name="Gu W."/>
            <person name="Jaissle J."/>
            <person name="Johnson S.L."/>
            <person name="Koroleva G.I."/>
            <person name="Ladner J.T."/>
            <person name="Lo C.-C."/>
            <person name="Minogue T.D."/>
            <person name="Munk C."/>
            <person name="Palacios G.F."/>
            <person name="Redden C.L."/>
            <person name="Rosenzweig C.N."/>
            <person name="Scholz M.B."/>
            <person name="Teshima H."/>
            <person name="Xu Y."/>
        </authorList>
    </citation>
    <scope>NUCLEOTIDE SEQUENCE [LARGE SCALE GENOMIC DNA]</scope>
    <source>
        <strain evidence="2 3">8244</strain>
    </source>
</reference>
<gene>
    <name evidence="2" type="ORF">DJ90_1096</name>
</gene>
<keyword evidence="3" id="KW-1185">Reference proteome</keyword>
<keyword evidence="1" id="KW-0812">Transmembrane</keyword>
<dbReference type="PATRIC" id="fig|44252.3.peg.1563"/>
<dbReference type="AlphaFoldDB" id="A0A090ZJK8"/>
<evidence type="ECO:0000313" key="3">
    <source>
        <dbReference type="Proteomes" id="UP000029278"/>
    </source>
</evidence>
<comment type="caution">
    <text evidence="2">The sequence shown here is derived from an EMBL/GenBank/DDBJ whole genome shotgun (WGS) entry which is preliminary data.</text>
</comment>
<keyword evidence="1" id="KW-0472">Membrane</keyword>
<sequence>MKSLWKFALQFLLAHIVSDLTYRQLAFFRHPLNNTSIPGFIFKTTLDMILFVIVAAVVFIGTEKIRQMIKCLN</sequence>
<evidence type="ECO:0000256" key="1">
    <source>
        <dbReference type="SAM" id="Phobius"/>
    </source>
</evidence>
<dbReference type="EMBL" id="JMQA01000018">
    <property type="protein sequence ID" value="KFN10450.1"/>
    <property type="molecule type" value="Genomic_DNA"/>
</dbReference>
<protein>
    <submittedName>
        <fullName evidence="2">Uncharacterized protein</fullName>
    </submittedName>
</protein>
<keyword evidence="1" id="KW-1133">Transmembrane helix</keyword>
<evidence type="ECO:0000313" key="2">
    <source>
        <dbReference type="EMBL" id="KFN10450.1"/>
    </source>
</evidence>
<dbReference type="Proteomes" id="UP000029278">
    <property type="component" value="Unassembled WGS sequence"/>
</dbReference>
<name>A0A090ZJK8_PAEMA</name>
<proteinExistence type="predicted"/>
<organism evidence="2 3">
    <name type="scientific">Paenibacillus macerans</name>
    <name type="common">Bacillus macerans</name>
    <dbReference type="NCBI Taxonomy" id="44252"/>
    <lineage>
        <taxon>Bacteria</taxon>
        <taxon>Bacillati</taxon>
        <taxon>Bacillota</taxon>
        <taxon>Bacilli</taxon>
        <taxon>Bacillales</taxon>
        <taxon>Paenibacillaceae</taxon>
        <taxon>Paenibacillus</taxon>
    </lineage>
</organism>